<dbReference type="GeneID" id="27674087"/>
<feature type="compositionally biased region" description="Basic and acidic residues" evidence="1">
    <location>
        <begin position="11"/>
        <end position="23"/>
    </location>
</feature>
<dbReference type="HOGENOM" id="CLU_018400_3_0_1"/>
<gene>
    <name evidence="3" type="ORF">PEX2_013920</name>
</gene>
<feature type="region of interest" description="Disordered" evidence="1">
    <location>
        <begin position="1"/>
        <end position="23"/>
    </location>
</feature>
<dbReference type="AlphaFoldDB" id="A0A0A2K4A4"/>
<dbReference type="RefSeq" id="XP_016602562.1">
    <property type="nucleotide sequence ID" value="XM_016738668.1"/>
</dbReference>
<reference evidence="3 4" key="1">
    <citation type="journal article" date="2015" name="Mol. Plant Microbe Interact.">
        <title>Genome, transcriptome, and functional analyses of Penicillium expansum provide new insights into secondary metabolism and pathogenicity.</title>
        <authorList>
            <person name="Ballester A.R."/>
            <person name="Marcet-Houben M."/>
            <person name="Levin E."/>
            <person name="Sela N."/>
            <person name="Selma-Lazaro C."/>
            <person name="Carmona L."/>
            <person name="Wisniewski M."/>
            <person name="Droby S."/>
            <person name="Gonzalez-Candelas L."/>
            <person name="Gabaldon T."/>
        </authorList>
    </citation>
    <scope>NUCLEOTIDE SEQUENCE [LARGE SCALE GENOMIC DNA]</scope>
    <source>
        <strain evidence="3 4">MD-8</strain>
    </source>
</reference>
<dbReference type="VEuPathDB" id="FungiDB:PEXP_015440"/>
<dbReference type="STRING" id="27334.A0A0A2K4A4"/>
<accession>A0A0A2K4A4</accession>
<feature type="domain" description="DUF4470" evidence="2">
    <location>
        <begin position="44"/>
        <end position="139"/>
    </location>
</feature>
<dbReference type="InterPro" id="IPR027974">
    <property type="entry name" value="DUF4470"/>
</dbReference>
<name>A0A0A2K4A4_PENEN</name>
<evidence type="ECO:0000256" key="1">
    <source>
        <dbReference type="SAM" id="MobiDB-lite"/>
    </source>
</evidence>
<dbReference type="Proteomes" id="UP000030143">
    <property type="component" value="Unassembled WGS sequence"/>
</dbReference>
<evidence type="ECO:0000313" key="4">
    <source>
        <dbReference type="Proteomes" id="UP000030143"/>
    </source>
</evidence>
<evidence type="ECO:0000259" key="2">
    <source>
        <dbReference type="Pfam" id="PF14737"/>
    </source>
</evidence>
<evidence type="ECO:0000313" key="3">
    <source>
        <dbReference type="EMBL" id="KGO61896.1"/>
    </source>
</evidence>
<keyword evidence="4" id="KW-1185">Reference proteome</keyword>
<dbReference type="Pfam" id="PF14737">
    <property type="entry name" value="DUF4470"/>
    <property type="match status" value="1"/>
</dbReference>
<comment type="caution">
    <text evidence="3">The sequence shown here is derived from an EMBL/GenBank/DDBJ whole genome shotgun (WGS) entry which is preliminary data.</text>
</comment>
<proteinExistence type="predicted"/>
<dbReference type="EMBL" id="JQFZ01000027">
    <property type="protein sequence ID" value="KGO61896.1"/>
    <property type="molecule type" value="Genomic_DNA"/>
</dbReference>
<protein>
    <recommendedName>
        <fullName evidence="2">DUF4470 domain-containing protein</fullName>
    </recommendedName>
</protein>
<organism evidence="3 4">
    <name type="scientific">Penicillium expansum</name>
    <name type="common">Blue mold rot fungus</name>
    <dbReference type="NCBI Taxonomy" id="27334"/>
    <lineage>
        <taxon>Eukaryota</taxon>
        <taxon>Fungi</taxon>
        <taxon>Dikarya</taxon>
        <taxon>Ascomycota</taxon>
        <taxon>Pezizomycotina</taxon>
        <taxon>Eurotiomycetes</taxon>
        <taxon>Eurotiomycetidae</taxon>
        <taxon>Eurotiales</taxon>
        <taxon>Aspergillaceae</taxon>
        <taxon>Penicillium</taxon>
    </lineage>
</organism>
<sequence>MRPLLPSRAQETWKPDWHTEDRDPTFFEERDPSELNPNIGKISWWGSMPALDLLKLDANEGQDPSPNMRVLLISSHDIRNVVETIAHLPDTYSGHCEMVMSGMQPGMFEQNIILLLTAFHFPPEEAVPIMIHLWYSALIPESFLTALRVKLLPLIEEVCSEAAQKCRRRIFKRVWKKNKASLHLMLLRDEWERLRNTLQYPDHLPHTQATRNRQEVTLSDKRVDELHRVLYAQPRYWRVATMKFRRDGILLPFGCSRKEFKTPNPAIFCAGHSWPMPHSADPRISWSPLDVCTGSYTANYPAKNDLYGRLFIYLRETLLAFCRQLSQQDVNIRLLSIDPLSLPGYIKRQPGHSGFDRIETYITAEKDVLGIDATLAIFSPLLKPKILNPKAMLLVLFVCDIEDMWSRDTLDQDVARAAKYLPEPETSDENDADQMRNKRASSFFCNVSKLFESYKRSTGFDTLTSKYGLKMRGNNTIVAHWPLRPGKNAPQEVFDILEASGASGYERYVEWEWA</sequence>